<dbReference type="InterPro" id="IPR036426">
    <property type="entry name" value="Bulb-type_lectin_dom_sf"/>
</dbReference>
<evidence type="ECO:0000313" key="2">
    <source>
        <dbReference type="Proteomes" id="UP000283569"/>
    </source>
</evidence>
<dbReference type="SUPFAM" id="SSF51110">
    <property type="entry name" value="alpha-D-mannose-specific plant lectins"/>
    <property type="match status" value="1"/>
</dbReference>
<sequence length="726" mass="80430">MCIDGAVDAMDETMITTETLQPKITSSSKLFERLSEVIDMMDISPAATMTTGRMEVHGHMNVFNDIKIDDADISLMVSVRVMSEITSLKGSARFLPIDGMEAGSPRFSETFGDSYISGFITGGLFMNIISFIASDLEHKDKMIEAVKKGLTGSAMDLRNICKEVAITSINHGVEVTGVTDVASILRIAGEFPALVAQDPQRTWAILTKYKANHSFNEWSRHQILKPLDYDSVASYTSKLFDNYIQYSHLSRKVQDIISQRDKYSQVDKPRAIPVELNTLLAARSALDKEINKIVEVVNTLTRHPELLPNINLLDANLKDDLVQDIVNEALSESSRPIPQEESTVQENPFLSLVADCAPSESSSGIEELHTPCTSDIDSCSISDRSLVFRGETEPSNDLATRMLVPPEVWADLLPVKNDPPTSLVSQPAKTAPALNTPAPTVNYKELQILAAICGPYDVAAKLQDWVSPGENGDRLVIPLEDIKTLEENEGRRGLPPGTKTKLWFVYKYTDMPIRVFSLDYDAQSTETLEITHDGLEGAVFYTYSRLKGIQSAVSMGTAGSTLVDQQQLATRAKIGKEATNDVSEKEGKQVKPTQVALAKGIHASDYSCTFQCGNLKVSPSETAFLQFENGVKFFFRNNGRFEVLDKDDEVFWSSEEAPKGKSPRLLEFCGDGILRLWNTDGQVYWTPLMKSFTRRERKLVFSSEFPYLEIDSEGGQLWGAHGLQLA</sequence>
<protein>
    <recommendedName>
        <fullName evidence="3">Bulb-type lectin domain-containing protein</fullName>
    </recommendedName>
</protein>
<dbReference type="Proteomes" id="UP000283569">
    <property type="component" value="Unassembled WGS sequence"/>
</dbReference>
<reference evidence="1 2" key="1">
    <citation type="journal article" date="2018" name="Sci. Rep.">
        <title>Characterisation of pathogen-specific regions and novel effector candidates in Fusarium oxysporum f. sp. cepae.</title>
        <authorList>
            <person name="Armitage A.D."/>
            <person name="Taylor A."/>
            <person name="Sobczyk M.K."/>
            <person name="Baxter L."/>
            <person name="Greenfield B.P."/>
            <person name="Bates H.J."/>
            <person name="Wilson F."/>
            <person name="Jackson A.C."/>
            <person name="Ott S."/>
            <person name="Harrison R.J."/>
            <person name="Clarkson J.P."/>
        </authorList>
    </citation>
    <scope>NUCLEOTIDE SEQUENCE [LARGE SCALE GENOMIC DNA]</scope>
    <source>
        <strain evidence="1 2">Fp_A8</strain>
    </source>
</reference>
<gene>
    <name evidence="1" type="ORF">BFJ72_g7490</name>
</gene>
<dbReference type="AlphaFoldDB" id="A0A420T938"/>
<accession>A0A420T938</accession>
<dbReference type="EMBL" id="MRDB01000024">
    <property type="protein sequence ID" value="RKL38028.1"/>
    <property type="molecule type" value="Genomic_DNA"/>
</dbReference>
<organism evidence="1 2">
    <name type="scientific">Gibberella intermedia</name>
    <name type="common">Bulb rot disease fungus</name>
    <name type="synonym">Fusarium proliferatum</name>
    <dbReference type="NCBI Taxonomy" id="948311"/>
    <lineage>
        <taxon>Eukaryota</taxon>
        <taxon>Fungi</taxon>
        <taxon>Dikarya</taxon>
        <taxon>Ascomycota</taxon>
        <taxon>Pezizomycotina</taxon>
        <taxon>Sordariomycetes</taxon>
        <taxon>Hypocreomycetidae</taxon>
        <taxon>Hypocreales</taxon>
        <taxon>Nectriaceae</taxon>
        <taxon>Fusarium</taxon>
        <taxon>Fusarium fujikuroi species complex</taxon>
    </lineage>
</organism>
<proteinExistence type="predicted"/>
<evidence type="ECO:0000313" key="1">
    <source>
        <dbReference type="EMBL" id="RKL38028.1"/>
    </source>
</evidence>
<name>A0A420T938_GIBIN</name>
<evidence type="ECO:0008006" key="3">
    <source>
        <dbReference type="Google" id="ProtNLM"/>
    </source>
</evidence>
<comment type="caution">
    <text evidence="1">The sequence shown here is derived from an EMBL/GenBank/DDBJ whole genome shotgun (WGS) entry which is preliminary data.</text>
</comment>